<evidence type="ECO:0000313" key="1">
    <source>
        <dbReference type="EMBL" id="PSV81434.1"/>
    </source>
</evidence>
<dbReference type="SUPFAM" id="SSF46955">
    <property type="entry name" value="Putative DNA-binding domain"/>
    <property type="match status" value="1"/>
</dbReference>
<dbReference type="Gene3D" id="1.10.238.160">
    <property type="match status" value="1"/>
</dbReference>
<name>A0ABX5GEZ4_PHOLE</name>
<dbReference type="Pfam" id="PF05930">
    <property type="entry name" value="Phage_AlpA"/>
    <property type="match status" value="1"/>
</dbReference>
<proteinExistence type="predicted"/>
<protein>
    <submittedName>
        <fullName evidence="1">AlpA family phage regulatory protein</fullName>
    </submittedName>
</protein>
<organism evidence="1 2">
    <name type="scientific">Photobacterium leiognathi</name>
    <dbReference type="NCBI Taxonomy" id="553611"/>
    <lineage>
        <taxon>Bacteria</taxon>
        <taxon>Pseudomonadati</taxon>
        <taxon>Pseudomonadota</taxon>
        <taxon>Gammaproteobacteria</taxon>
        <taxon>Vibrionales</taxon>
        <taxon>Vibrionaceae</taxon>
        <taxon>Photobacterium</taxon>
    </lineage>
</organism>
<keyword evidence="2" id="KW-1185">Reference proteome</keyword>
<gene>
    <name evidence="1" type="ORF">CTM94_11800</name>
</gene>
<sequence length="62" mass="7293">MNKILITQDDLCELTGKGRITIWRWIKEGILPEPMRINGVVLGWDNETINKWFKSLYSSKNK</sequence>
<dbReference type="InterPro" id="IPR009061">
    <property type="entry name" value="DNA-bd_dom_put_sf"/>
</dbReference>
<accession>A0ABX5GEZ4</accession>
<dbReference type="InterPro" id="IPR010260">
    <property type="entry name" value="AlpA"/>
</dbReference>
<dbReference type="EMBL" id="PYOI01000016">
    <property type="protein sequence ID" value="PSV81434.1"/>
    <property type="molecule type" value="Genomic_DNA"/>
</dbReference>
<dbReference type="RefSeq" id="WP_045063894.1">
    <property type="nucleotide sequence ID" value="NZ_CP131601.1"/>
</dbReference>
<evidence type="ECO:0000313" key="2">
    <source>
        <dbReference type="Proteomes" id="UP000241566"/>
    </source>
</evidence>
<reference evidence="1 2" key="1">
    <citation type="submission" date="2018-01" db="EMBL/GenBank/DDBJ databases">
        <title>Whole genome sequencing of Histamine producing bacteria.</title>
        <authorList>
            <person name="Butler K."/>
        </authorList>
    </citation>
    <scope>NUCLEOTIDE SEQUENCE [LARGE SCALE GENOMIC DNA]</scope>
    <source>
        <strain evidence="1 2">ATCC 25521</strain>
    </source>
</reference>
<comment type="caution">
    <text evidence="1">The sequence shown here is derived from an EMBL/GenBank/DDBJ whole genome shotgun (WGS) entry which is preliminary data.</text>
</comment>
<dbReference type="Proteomes" id="UP000241566">
    <property type="component" value="Unassembled WGS sequence"/>
</dbReference>